<dbReference type="PANTHER" id="PTHR31672">
    <property type="entry name" value="BNACNNG10540D PROTEIN"/>
    <property type="match status" value="1"/>
</dbReference>
<dbReference type="SUPFAM" id="SSF50965">
    <property type="entry name" value="Galactose oxidase, central domain"/>
    <property type="match status" value="1"/>
</dbReference>
<dbReference type="PROSITE" id="PS50181">
    <property type="entry name" value="FBOX"/>
    <property type="match status" value="1"/>
</dbReference>
<dbReference type="SUPFAM" id="SSF81383">
    <property type="entry name" value="F-box domain"/>
    <property type="match status" value="1"/>
</dbReference>
<dbReference type="Proteomes" id="UP000467840">
    <property type="component" value="Chromosome 4"/>
</dbReference>
<accession>A0A6A6LHH8</accession>
<name>A0A6A6LHH8_HEVBR</name>
<dbReference type="InterPro" id="IPR011043">
    <property type="entry name" value="Gal_Oxase/kelch_b-propeller"/>
</dbReference>
<dbReference type="InterPro" id="IPR001810">
    <property type="entry name" value="F-box_dom"/>
</dbReference>
<reference evidence="2 3" key="1">
    <citation type="journal article" date="2020" name="Mol. Plant">
        <title>The Chromosome-Based Rubber Tree Genome Provides New Insights into Spurge Genome Evolution and Rubber Biosynthesis.</title>
        <authorList>
            <person name="Liu J."/>
            <person name="Shi C."/>
            <person name="Shi C.C."/>
            <person name="Li W."/>
            <person name="Zhang Q.J."/>
            <person name="Zhang Y."/>
            <person name="Li K."/>
            <person name="Lu H.F."/>
            <person name="Shi C."/>
            <person name="Zhu S.T."/>
            <person name="Xiao Z.Y."/>
            <person name="Nan H."/>
            <person name="Yue Y."/>
            <person name="Zhu X.G."/>
            <person name="Wu Y."/>
            <person name="Hong X.N."/>
            <person name="Fan G.Y."/>
            <person name="Tong Y."/>
            <person name="Zhang D."/>
            <person name="Mao C.L."/>
            <person name="Liu Y.L."/>
            <person name="Hao S.J."/>
            <person name="Liu W.Q."/>
            <person name="Lv M.Q."/>
            <person name="Zhang H.B."/>
            <person name="Liu Y."/>
            <person name="Hu-Tang G.R."/>
            <person name="Wang J.P."/>
            <person name="Wang J.H."/>
            <person name="Sun Y.H."/>
            <person name="Ni S.B."/>
            <person name="Chen W.B."/>
            <person name="Zhang X.C."/>
            <person name="Jiao Y.N."/>
            <person name="Eichler E.E."/>
            <person name="Li G.H."/>
            <person name="Liu X."/>
            <person name="Gao L.Z."/>
        </authorList>
    </citation>
    <scope>NUCLEOTIDE SEQUENCE [LARGE SCALE GENOMIC DNA]</scope>
    <source>
        <strain evidence="3">cv. GT1</strain>
        <tissue evidence="2">Leaf</tissue>
    </source>
</reference>
<proteinExistence type="predicted"/>
<sequence length="414" mass="46665">MSKLPQDLIVEIFSRLPVKPLIRFKCLSKTWRSMISDPEFAKLQLNRAKENHNNFSCQKLLLSTWPPQSVDYEAFCDGNVRILSYPAIVKGPLDNFYVGILGSCNGLVYLLDDYGSMFLWNPTTGDYTELPNPNGAIYRMFRYGLGYNFSTDDYGVLFASQFTANDSKETIVELYTLKTGAWRRIKEIDAVSQSYGGYGIFWNGALYWLETKRSDLHQVYVIVAFDMVEEKFQEVLPLPDHFNSNCIVSLGASGNRLCIFCECRGTSFEALVLNVNGIEASLTRLFSFPHHKFPGYGNNALCLTENGEVLMDCDGWEIYLYNPKQDNGYWHQYDQKAQLDDLSTVKQSQAMASKVLLLMELGPESAPFLLGVDLASHQSSSSILTSSDSSSPPILSLESNPPLFFFPSLHSPFP</sequence>
<dbReference type="Gene3D" id="1.20.1280.50">
    <property type="match status" value="1"/>
</dbReference>
<organism evidence="2 3">
    <name type="scientific">Hevea brasiliensis</name>
    <name type="common">Para rubber tree</name>
    <name type="synonym">Siphonia brasiliensis</name>
    <dbReference type="NCBI Taxonomy" id="3981"/>
    <lineage>
        <taxon>Eukaryota</taxon>
        <taxon>Viridiplantae</taxon>
        <taxon>Streptophyta</taxon>
        <taxon>Embryophyta</taxon>
        <taxon>Tracheophyta</taxon>
        <taxon>Spermatophyta</taxon>
        <taxon>Magnoliopsida</taxon>
        <taxon>eudicotyledons</taxon>
        <taxon>Gunneridae</taxon>
        <taxon>Pentapetalae</taxon>
        <taxon>rosids</taxon>
        <taxon>fabids</taxon>
        <taxon>Malpighiales</taxon>
        <taxon>Euphorbiaceae</taxon>
        <taxon>Crotonoideae</taxon>
        <taxon>Micrandreae</taxon>
        <taxon>Hevea</taxon>
    </lineage>
</organism>
<dbReference type="Pfam" id="PF07734">
    <property type="entry name" value="FBA_1"/>
    <property type="match status" value="1"/>
</dbReference>
<evidence type="ECO:0000313" key="2">
    <source>
        <dbReference type="EMBL" id="KAF2299965.1"/>
    </source>
</evidence>
<evidence type="ECO:0000259" key="1">
    <source>
        <dbReference type="PROSITE" id="PS50181"/>
    </source>
</evidence>
<feature type="domain" description="F-box" evidence="1">
    <location>
        <begin position="1"/>
        <end position="43"/>
    </location>
</feature>
<dbReference type="InterPro" id="IPR006527">
    <property type="entry name" value="F-box-assoc_dom_typ1"/>
</dbReference>
<dbReference type="InterPro" id="IPR036047">
    <property type="entry name" value="F-box-like_dom_sf"/>
</dbReference>
<dbReference type="AlphaFoldDB" id="A0A6A6LHH8"/>
<keyword evidence="3" id="KW-1185">Reference proteome</keyword>
<protein>
    <recommendedName>
        <fullName evidence="1">F-box domain-containing protein</fullName>
    </recommendedName>
</protein>
<dbReference type="EMBL" id="JAAGAX010000010">
    <property type="protein sequence ID" value="KAF2299965.1"/>
    <property type="molecule type" value="Genomic_DNA"/>
</dbReference>
<dbReference type="InterPro" id="IPR017451">
    <property type="entry name" value="F-box-assoc_interact_dom"/>
</dbReference>
<comment type="caution">
    <text evidence="2">The sequence shown here is derived from an EMBL/GenBank/DDBJ whole genome shotgun (WGS) entry which is preliminary data.</text>
</comment>
<dbReference type="SMART" id="SM00256">
    <property type="entry name" value="FBOX"/>
    <property type="match status" value="1"/>
</dbReference>
<gene>
    <name evidence="2" type="ORF">GH714_006460</name>
</gene>
<dbReference type="CDD" id="cd22157">
    <property type="entry name" value="F-box_AtFBW1-like"/>
    <property type="match status" value="1"/>
</dbReference>
<dbReference type="InterPro" id="IPR050796">
    <property type="entry name" value="SCF_F-box_component"/>
</dbReference>
<evidence type="ECO:0000313" key="3">
    <source>
        <dbReference type="Proteomes" id="UP000467840"/>
    </source>
</evidence>
<dbReference type="PANTHER" id="PTHR31672:SF13">
    <property type="entry name" value="F-BOX PROTEIN CPR30-LIKE"/>
    <property type="match status" value="1"/>
</dbReference>
<dbReference type="Pfam" id="PF00646">
    <property type="entry name" value="F-box"/>
    <property type="match status" value="1"/>
</dbReference>
<dbReference type="NCBIfam" id="TIGR01640">
    <property type="entry name" value="F_box_assoc_1"/>
    <property type="match status" value="1"/>
</dbReference>